<dbReference type="PANTHER" id="PTHR21085">
    <property type="entry name" value="CHORISMATE SYNTHASE"/>
    <property type="match status" value="1"/>
</dbReference>
<dbReference type="NCBIfam" id="NF003793">
    <property type="entry name" value="PRK05382.1"/>
    <property type="match status" value="1"/>
</dbReference>
<feature type="binding site" evidence="11">
    <location>
        <begin position="264"/>
        <end position="265"/>
    </location>
    <ligand>
        <name>FMN</name>
        <dbReference type="ChEBI" id="CHEBI:58210"/>
    </ligand>
</feature>
<dbReference type="GO" id="GO:0010181">
    <property type="term" value="F:FMN binding"/>
    <property type="evidence" value="ECO:0007669"/>
    <property type="project" value="TreeGrafter"/>
</dbReference>
<feature type="binding site" evidence="11">
    <location>
        <position position="40"/>
    </location>
    <ligand>
        <name>NADP(+)</name>
        <dbReference type="ChEBI" id="CHEBI:58349"/>
    </ligand>
</feature>
<dbReference type="AlphaFoldDB" id="A0A8J7PF01"/>
<keyword evidence="10 11" id="KW-0456">Lyase</keyword>
<evidence type="ECO:0000256" key="7">
    <source>
        <dbReference type="ARBA" id="ARBA00022827"/>
    </source>
</evidence>
<protein>
    <recommendedName>
        <fullName evidence="3 11">Chorismate synthase</fullName>
        <shortName evidence="11">CS</shortName>
        <ecNumber evidence="3 11">4.2.3.5</ecNumber>
    </recommendedName>
    <alternativeName>
        <fullName evidence="11">5-enolpyruvylshikimate-3-phosphate phospholyase</fullName>
    </alternativeName>
</protein>
<dbReference type="EC" id="4.2.3.5" evidence="3 11"/>
<keyword evidence="9 11" id="KW-0057">Aromatic amino acid biosynthesis</keyword>
<dbReference type="GO" id="GO:0009423">
    <property type="term" value="P:chorismate biosynthetic process"/>
    <property type="evidence" value="ECO:0007669"/>
    <property type="project" value="UniProtKB-UniRule"/>
</dbReference>
<feature type="binding site" evidence="11">
    <location>
        <begin position="138"/>
        <end position="140"/>
    </location>
    <ligand>
        <name>FMN</name>
        <dbReference type="ChEBI" id="CHEBI:58210"/>
    </ligand>
</feature>
<dbReference type="GO" id="GO:0005829">
    <property type="term" value="C:cytosol"/>
    <property type="evidence" value="ECO:0007669"/>
    <property type="project" value="TreeGrafter"/>
</dbReference>
<evidence type="ECO:0000256" key="4">
    <source>
        <dbReference type="ARBA" id="ARBA00022605"/>
    </source>
</evidence>
<evidence type="ECO:0000313" key="14">
    <source>
        <dbReference type="Proteomes" id="UP000664277"/>
    </source>
</evidence>
<dbReference type="PANTHER" id="PTHR21085:SF0">
    <property type="entry name" value="CHORISMATE SYNTHASE"/>
    <property type="match status" value="1"/>
</dbReference>
<comment type="cofactor">
    <cofactor evidence="11 12">
        <name>FMNH2</name>
        <dbReference type="ChEBI" id="CHEBI:57618"/>
    </cofactor>
    <text evidence="11 12">Reduced FMN (FMNH(2)).</text>
</comment>
<evidence type="ECO:0000256" key="2">
    <source>
        <dbReference type="ARBA" id="ARBA00008014"/>
    </source>
</evidence>
<dbReference type="Gene3D" id="3.60.150.10">
    <property type="entry name" value="Chorismate synthase AroC"/>
    <property type="match status" value="1"/>
</dbReference>
<feature type="binding site" evidence="11">
    <location>
        <position position="355"/>
    </location>
    <ligand>
        <name>FMN</name>
        <dbReference type="ChEBI" id="CHEBI:58210"/>
    </ligand>
</feature>
<dbReference type="Proteomes" id="UP000664277">
    <property type="component" value="Unassembled WGS sequence"/>
</dbReference>
<reference evidence="13" key="1">
    <citation type="submission" date="2021-02" db="EMBL/GenBank/DDBJ databases">
        <title>Genome-Resolved Metagenomics of a Microbial Community Performing Photosynthetic Biological Nutrient Removal.</title>
        <authorList>
            <person name="Mcdaniel E.A."/>
        </authorList>
    </citation>
    <scope>NUCLEOTIDE SEQUENCE</scope>
    <source>
        <strain evidence="13">UWPOB_OBS1</strain>
    </source>
</reference>
<evidence type="ECO:0000256" key="1">
    <source>
        <dbReference type="ARBA" id="ARBA00005044"/>
    </source>
</evidence>
<evidence type="ECO:0000256" key="11">
    <source>
        <dbReference type="HAMAP-Rule" id="MF_00300"/>
    </source>
</evidence>
<evidence type="ECO:0000256" key="6">
    <source>
        <dbReference type="ARBA" id="ARBA00022643"/>
    </source>
</evidence>
<evidence type="ECO:0000313" key="13">
    <source>
        <dbReference type="EMBL" id="MBN8662246.1"/>
    </source>
</evidence>
<evidence type="ECO:0000256" key="3">
    <source>
        <dbReference type="ARBA" id="ARBA00013036"/>
    </source>
</evidence>
<dbReference type="InterPro" id="IPR035904">
    <property type="entry name" value="Chorismate_synth_AroC_sf"/>
</dbReference>
<dbReference type="HAMAP" id="MF_00300">
    <property type="entry name" value="Chorismate_synth"/>
    <property type="match status" value="1"/>
</dbReference>
<keyword evidence="7 11" id="KW-0274">FAD</keyword>
<comment type="similarity">
    <text evidence="2 11 12">Belongs to the chorismate synthase family.</text>
</comment>
<keyword evidence="5 11" id="KW-0285">Flavoprotein</keyword>
<dbReference type="GO" id="GO:0004107">
    <property type="term" value="F:chorismate synthase activity"/>
    <property type="evidence" value="ECO:0007669"/>
    <property type="project" value="UniProtKB-UniRule"/>
</dbReference>
<accession>A0A8J7PF01</accession>
<dbReference type="PIRSF" id="PIRSF001456">
    <property type="entry name" value="Chorismate_synth"/>
    <property type="match status" value="1"/>
</dbReference>
<dbReference type="FunFam" id="3.60.150.10:FF:000002">
    <property type="entry name" value="Chorismate synthase"/>
    <property type="match status" value="1"/>
</dbReference>
<name>A0A8J7PF01_9BACT</name>
<dbReference type="InterPro" id="IPR000453">
    <property type="entry name" value="Chorismate_synth"/>
</dbReference>
<comment type="subunit">
    <text evidence="11">Homotetramer.</text>
</comment>
<keyword evidence="4 11" id="KW-0028">Amino-acid biosynthesis</keyword>
<comment type="catalytic activity">
    <reaction evidence="11 12">
        <text>5-O-(1-carboxyvinyl)-3-phosphoshikimate = chorismate + phosphate</text>
        <dbReference type="Rhea" id="RHEA:21020"/>
        <dbReference type="ChEBI" id="CHEBI:29748"/>
        <dbReference type="ChEBI" id="CHEBI:43474"/>
        <dbReference type="ChEBI" id="CHEBI:57701"/>
        <dbReference type="EC" id="4.2.3.5"/>
    </reaction>
</comment>
<evidence type="ECO:0000256" key="10">
    <source>
        <dbReference type="ARBA" id="ARBA00023239"/>
    </source>
</evidence>
<feature type="binding site" evidence="11">
    <location>
        <position position="314"/>
    </location>
    <ligand>
        <name>FMN</name>
        <dbReference type="ChEBI" id="CHEBI:58210"/>
    </ligand>
</feature>
<comment type="function">
    <text evidence="11">Catalyzes the anti-1,4-elimination of the C-3 phosphate and the C-6 proR hydrogen from 5-enolpyruvylshikimate-3-phosphate (EPSP) to yield chorismate, which is the branch point compound that serves as the starting substrate for the three terminal pathways of aromatic amino acid biosynthesis. This reaction introduces a second double bond into the aromatic ring system.</text>
</comment>
<comment type="caution">
    <text evidence="13">The sequence shown here is derived from an EMBL/GenBank/DDBJ whole genome shotgun (WGS) entry which is preliminary data.</text>
</comment>
<dbReference type="UniPathway" id="UPA00053">
    <property type="reaction ID" value="UER00090"/>
</dbReference>
<evidence type="ECO:0000256" key="8">
    <source>
        <dbReference type="ARBA" id="ARBA00022857"/>
    </source>
</evidence>
<dbReference type="GO" id="GO:0009073">
    <property type="term" value="P:aromatic amino acid family biosynthetic process"/>
    <property type="evidence" value="ECO:0007669"/>
    <property type="project" value="UniProtKB-KW"/>
</dbReference>
<dbReference type="InterPro" id="IPR020541">
    <property type="entry name" value="Chorismate_synthase_CS"/>
</dbReference>
<evidence type="ECO:0000256" key="9">
    <source>
        <dbReference type="ARBA" id="ARBA00023141"/>
    </source>
</evidence>
<dbReference type="PROSITE" id="PS00787">
    <property type="entry name" value="CHORISMATE_SYNTHASE_1"/>
    <property type="match status" value="1"/>
</dbReference>
<dbReference type="SUPFAM" id="SSF103263">
    <property type="entry name" value="Chorismate synthase, AroC"/>
    <property type="match status" value="1"/>
</dbReference>
<gene>
    <name evidence="11 13" type="primary">aroC</name>
    <name evidence="13" type="ORF">J0M35_17890</name>
</gene>
<evidence type="ECO:0000256" key="12">
    <source>
        <dbReference type="RuleBase" id="RU000605"/>
    </source>
</evidence>
<sequence>MLRLLTAGESHGPKLTVIVDGMPAGLNLDFDFIKAELKARQGGFGRSGRQKLEQDAIDITGGVRHGATTGAPLSFEINNKEHLNWLTVMSTTPLSEKLDEAALKQIKDKTINRLRPGHADFAGTVKYKLKDVRDTLERSSARETAARVGAGALCQLLLRQLGVEVASHVVAIGKHSLSQEFLQSLKELPASKIKEMARESQVYCPDPKLSLEIEEHIRDAIKDGDSLGGVVQVLVDGLPPGLGSAGQWDRKLDGLLAQALMSVQSAKAVEIGEGVENAALPGSMVHDSMRRDESGTSPCYHVRRETNRAGGLEGGMTNGERLLVRVYFKPIPTMKKGLPSLSFPGFQEDYAHYERSDACAVPAASVVAAAMVSLTLANAFIDKFACDSMVDLINSVEAYRKYVFDLTKGDADAPQSQT</sequence>
<proteinExistence type="inferred from homology"/>
<dbReference type="GO" id="GO:0008652">
    <property type="term" value="P:amino acid biosynthetic process"/>
    <property type="evidence" value="ECO:0007669"/>
    <property type="project" value="UniProtKB-KW"/>
</dbReference>
<evidence type="ECO:0000256" key="5">
    <source>
        <dbReference type="ARBA" id="ARBA00022630"/>
    </source>
</evidence>
<organism evidence="13 14">
    <name type="scientific">Candidatus Obscuribacter phosphatis</name>
    <dbReference type="NCBI Taxonomy" id="1906157"/>
    <lineage>
        <taxon>Bacteria</taxon>
        <taxon>Bacillati</taxon>
        <taxon>Candidatus Melainabacteria</taxon>
        <taxon>Candidatus Obscuribacterales</taxon>
        <taxon>Candidatus Obscuribacteraceae</taxon>
        <taxon>Candidatus Obscuribacter</taxon>
    </lineage>
</organism>
<keyword evidence="8 11" id="KW-0521">NADP</keyword>
<dbReference type="PROSITE" id="PS00788">
    <property type="entry name" value="CHORISMATE_SYNTHASE_2"/>
    <property type="match status" value="1"/>
</dbReference>
<feature type="binding site" evidence="11">
    <location>
        <begin position="329"/>
        <end position="333"/>
    </location>
    <ligand>
        <name>FMN</name>
        <dbReference type="ChEBI" id="CHEBI:58210"/>
    </ligand>
</feature>
<dbReference type="CDD" id="cd07304">
    <property type="entry name" value="Chorismate_synthase"/>
    <property type="match status" value="1"/>
</dbReference>
<dbReference type="EMBL" id="JAFLCK010000034">
    <property type="protein sequence ID" value="MBN8662246.1"/>
    <property type="molecule type" value="Genomic_DNA"/>
</dbReference>
<keyword evidence="6 11" id="KW-0288">FMN</keyword>
<dbReference type="NCBIfam" id="TIGR00033">
    <property type="entry name" value="aroC"/>
    <property type="match status" value="1"/>
</dbReference>
<dbReference type="Pfam" id="PF01264">
    <property type="entry name" value="Chorismate_synt"/>
    <property type="match status" value="1"/>
</dbReference>
<feature type="binding site" evidence="11">
    <location>
        <position position="46"/>
    </location>
    <ligand>
        <name>NADP(+)</name>
        <dbReference type="ChEBI" id="CHEBI:58349"/>
    </ligand>
</feature>
<comment type="pathway">
    <text evidence="1 11 12">Metabolic intermediate biosynthesis; chorismate biosynthesis; chorismate from D-erythrose 4-phosphate and phosphoenolpyruvate: step 7/7.</text>
</comment>